<feature type="region of interest" description="Disordered" evidence="1">
    <location>
        <begin position="478"/>
        <end position="499"/>
    </location>
</feature>
<evidence type="ECO:0000313" key="4">
    <source>
        <dbReference type="Proteomes" id="UP000596742"/>
    </source>
</evidence>
<dbReference type="OrthoDB" id="10070859at2759"/>
<feature type="region of interest" description="Disordered" evidence="1">
    <location>
        <begin position="442"/>
        <end position="462"/>
    </location>
</feature>
<feature type="compositionally biased region" description="Low complexity" evidence="1">
    <location>
        <begin position="449"/>
        <end position="459"/>
    </location>
</feature>
<proteinExistence type="predicted"/>
<accession>A0A8B6HS87</accession>
<sequence>MINVGQSVTQATRRDEGTRTTTEVSSSSGSSFDSSSSSTVTAQGHATTQPNTQAVRPDHSSNPQTNVATSQHNSNMPSTRHITTHDPNSGIFTTRVEIRHEAIPDLLHSHVVPSQHAHGVPSQHSHGVPSQHSHGMPSQQSTQAPIVTRHGQPVRQPPPAHLLNQRGQVHVRHHPSRQIRQHQQQHRRRTRSRSHSNSEDEPCKAGCLSCLAASTSFRWILVILSLLGVCCVVTGIVLAALHAAGNSFLFLAIMFIGLGVLLVVVVAVGWKCTPRGHEPLHALFGLGDFRRRRGGRRRGRRRGHQRGDERWYGGVMYPEFQYRRPPPSYNASLQDSLHQLAMAQSAMDMEEDDIPAEDYSLPSSNPPSYRSRASTVRTGIQITFPPNREGLPNSRPPTYRSHVSTHPSRPSLPHDMDSAGGDVAFTGPDYDIANIDDVNMSRTHSRQPSASANSHSANHGEPLDHIVQQTLQTLDDATIEGQRRSNDDNDDDYPQFTAL</sequence>
<comment type="caution">
    <text evidence="3">The sequence shown here is derived from an EMBL/GenBank/DDBJ whole genome shotgun (WGS) entry which is preliminary data.</text>
</comment>
<protein>
    <submittedName>
        <fullName evidence="3">Uncharacterized protein</fullName>
    </submittedName>
</protein>
<feature type="compositionally biased region" description="Basic residues" evidence="1">
    <location>
        <begin position="169"/>
        <end position="194"/>
    </location>
</feature>
<dbReference type="EMBL" id="UYJE01010472">
    <property type="protein sequence ID" value="VDI83523.1"/>
    <property type="molecule type" value="Genomic_DNA"/>
</dbReference>
<name>A0A8B6HS87_MYTGA</name>
<dbReference type="Proteomes" id="UP000596742">
    <property type="component" value="Unassembled WGS sequence"/>
</dbReference>
<feature type="compositionally biased region" description="Low complexity" evidence="1">
    <location>
        <begin position="19"/>
        <end position="38"/>
    </location>
</feature>
<feature type="region of interest" description="Disordered" evidence="1">
    <location>
        <begin position="383"/>
        <end position="427"/>
    </location>
</feature>
<dbReference type="AlphaFoldDB" id="A0A8B6HS87"/>
<evidence type="ECO:0000256" key="2">
    <source>
        <dbReference type="SAM" id="Phobius"/>
    </source>
</evidence>
<keyword evidence="2" id="KW-0812">Transmembrane</keyword>
<feature type="compositionally biased region" description="Polar residues" evidence="1">
    <location>
        <begin position="122"/>
        <end position="145"/>
    </location>
</feature>
<reference evidence="3" key="1">
    <citation type="submission" date="2018-11" db="EMBL/GenBank/DDBJ databases">
        <authorList>
            <person name="Alioto T."/>
            <person name="Alioto T."/>
        </authorList>
    </citation>
    <scope>NUCLEOTIDE SEQUENCE</scope>
</reference>
<evidence type="ECO:0000313" key="3">
    <source>
        <dbReference type="EMBL" id="VDI83523.1"/>
    </source>
</evidence>
<feature type="transmembrane region" description="Helical" evidence="2">
    <location>
        <begin position="248"/>
        <end position="270"/>
    </location>
</feature>
<keyword evidence="2" id="KW-1133">Transmembrane helix</keyword>
<keyword evidence="4" id="KW-1185">Reference proteome</keyword>
<organism evidence="3 4">
    <name type="scientific">Mytilus galloprovincialis</name>
    <name type="common">Mediterranean mussel</name>
    <dbReference type="NCBI Taxonomy" id="29158"/>
    <lineage>
        <taxon>Eukaryota</taxon>
        <taxon>Metazoa</taxon>
        <taxon>Spiralia</taxon>
        <taxon>Lophotrochozoa</taxon>
        <taxon>Mollusca</taxon>
        <taxon>Bivalvia</taxon>
        <taxon>Autobranchia</taxon>
        <taxon>Pteriomorphia</taxon>
        <taxon>Mytilida</taxon>
        <taxon>Mytiloidea</taxon>
        <taxon>Mytilidae</taxon>
        <taxon>Mytilinae</taxon>
        <taxon>Mytilus</taxon>
    </lineage>
</organism>
<feature type="transmembrane region" description="Helical" evidence="2">
    <location>
        <begin position="219"/>
        <end position="241"/>
    </location>
</feature>
<feature type="region of interest" description="Disordered" evidence="1">
    <location>
        <begin position="114"/>
        <end position="203"/>
    </location>
</feature>
<feature type="region of interest" description="Disordered" evidence="1">
    <location>
        <begin position="1"/>
        <end position="89"/>
    </location>
</feature>
<keyword evidence="2" id="KW-0472">Membrane</keyword>
<feature type="compositionally biased region" description="Polar residues" evidence="1">
    <location>
        <begin position="1"/>
        <end position="11"/>
    </location>
</feature>
<evidence type="ECO:0000256" key="1">
    <source>
        <dbReference type="SAM" id="MobiDB-lite"/>
    </source>
</evidence>
<gene>
    <name evidence="3" type="ORF">MGAL_10B058750</name>
</gene>
<feature type="compositionally biased region" description="Polar residues" evidence="1">
    <location>
        <begin position="39"/>
        <end position="89"/>
    </location>
</feature>